<gene>
    <name evidence="1" type="ORF">SAMN05421541_106117</name>
</gene>
<evidence type="ECO:0000313" key="2">
    <source>
        <dbReference type="Proteomes" id="UP000199645"/>
    </source>
</evidence>
<dbReference type="AlphaFoldDB" id="A0A1I2G229"/>
<accession>A0A1I2G229</accession>
<sequence>MTWMNRVAERCRELVRHPATPAFYGVCDRCRHDWREHHPDRGCGECGYEIEHGEPGAPDAVCSVRAPGGSFV</sequence>
<keyword evidence="2" id="KW-1185">Reference proteome</keyword>
<dbReference type="Proteomes" id="UP000199645">
    <property type="component" value="Unassembled WGS sequence"/>
</dbReference>
<proteinExistence type="predicted"/>
<name>A0A1I2G229_9ACTN</name>
<dbReference type="STRING" id="35752.SAMN05421541_106117"/>
<dbReference type="EMBL" id="FONV01000006">
    <property type="protein sequence ID" value="SFF11143.1"/>
    <property type="molecule type" value="Genomic_DNA"/>
</dbReference>
<protein>
    <submittedName>
        <fullName evidence="1">Uncharacterized protein</fullName>
    </submittedName>
</protein>
<organism evidence="1 2">
    <name type="scientific">Actinoplanes philippinensis</name>
    <dbReference type="NCBI Taxonomy" id="35752"/>
    <lineage>
        <taxon>Bacteria</taxon>
        <taxon>Bacillati</taxon>
        <taxon>Actinomycetota</taxon>
        <taxon>Actinomycetes</taxon>
        <taxon>Micromonosporales</taxon>
        <taxon>Micromonosporaceae</taxon>
        <taxon>Actinoplanes</taxon>
    </lineage>
</organism>
<reference evidence="1 2" key="1">
    <citation type="submission" date="2016-10" db="EMBL/GenBank/DDBJ databases">
        <authorList>
            <person name="de Groot N.N."/>
        </authorList>
    </citation>
    <scope>NUCLEOTIDE SEQUENCE [LARGE SCALE GENOMIC DNA]</scope>
    <source>
        <strain evidence="1 2">DSM 43019</strain>
    </source>
</reference>
<evidence type="ECO:0000313" key="1">
    <source>
        <dbReference type="EMBL" id="SFF11143.1"/>
    </source>
</evidence>